<dbReference type="EMBL" id="JAAZSR010000785">
    <property type="protein sequence ID" value="NKX52839.1"/>
    <property type="molecule type" value="Genomic_DNA"/>
</dbReference>
<comment type="caution">
    <text evidence="2">The sequence shown here is derived from an EMBL/GenBank/DDBJ whole genome shotgun (WGS) entry which is preliminary data.</text>
</comment>
<feature type="region of interest" description="Disordered" evidence="1">
    <location>
        <begin position="1"/>
        <end position="33"/>
    </location>
</feature>
<evidence type="ECO:0000313" key="3">
    <source>
        <dbReference type="Proteomes" id="UP000523795"/>
    </source>
</evidence>
<feature type="non-terminal residue" evidence="2">
    <location>
        <position position="1"/>
    </location>
</feature>
<protein>
    <submittedName>
        <fullName evidence="2">Manganese catalase family protein</fullName>
    </submittedName>
</protein>
<evidence type="ECO:0000256" key="1">
    <source>
        <dbReference type="SAM" id="MobiDB-lite"/>
    </source>
</evidence>
<dbReference type="Proteomes" id="UP000523795">
    <property type="component" value="Unassembled WGS sequence"/>
</dbReference>
<organism evidence="2 3">
    <name type="scientific">Arthrobacter deserti</name>
    <dbReference type="NCBI Taxonomy" id="1742687"/>
    <lineage>
        <taxon>Bacteria</taxon>
        <taxon>Bacillati</taxon>
        <taxon>Actinomycetota</taxon>
        <taxon>Actinomycetes</taxon>
        <taxon>Micrococcales</taxon>
        <taxon>Micrococcaceae</taxon>
        <taxon>Arthrobacter</taxon>
    </lineage>
</organism>
<accession>A0ABX1JU67</accession>
<sequence>PPTHPDSRFFGTTELPNVMEKAAGSIQDKLHKE</sequence>
<reference evidence="2 3" key="1">
    <citation type="submission" date="2020-04" db="EMBL/GenBank/DDBJ databases">
        <authorList>
            <person name="Liu S."/>
        </authorList>
    </citation>
    <scope>NUCLEOTIDE SEQUENCE [LARGE SCALE GENOMIC DNA]</scope>
    <source>
        <strain evidence="2 3">CGMCC 1.15091</strain>
    </source>
</reference>
<evidence type="ECO:0000313" key="2">
    <source>
        <dbReference type="EMBL" id="NKX52839.1"/>
    </source>
</evidence>
<gene>
    <name evidence="2" type="ORF">HER39_20130</name>
</gene>
<keyword evidence="3" id="KW-1185">Reference proteome</keyword>
<proteinExistence type="predicted"/>
<name>A0ABX1JU67_9MICC</name>